<feature type="transmembrane region" description="Helical" evidence="2">
    <location>
        <begin position="6"/>
        <end position="24"/>
    </location>
</feature>
<dbReference type="InterPro" id="IPR035439">
    <property type="entry name" value="UPF0145_dom_sf"/>
</dbReference>
<protein>
    <recommendedName>
        <fullName evidence="4">Heavy metal-binding domain-containing protein</fullName>
    </recommendedName>
</protein>
<keyword evidence="2" id="KW-0812">Transmembrane</keyword>
<accession>A0A075I523</accession>
<dbReference type="InterPro" id="IPR002765">
    <property type="entry name" value="UPF0145_YbjQ-like"/>
</dbReference>
<evidence type="ECO:0008006" key="4">
    <source>
        <dbReference type="Google" id="ProtNLM"/>
    </source>
</evidence>
<sequence>MLIIGVVLFIAPNLLIIIAGIISGKMMKSMQKKLTEREQEIIQKYGKDTLSNLSMTAKREVSETGIVMASLVVGPNYWQQFVSKIQSLFGGTLNYYDQVIALGRNEAMQRLREAADTAGWDEVVNVRLETSKLTPMVSNKESSKAMELFAYGTGIRYS</sequence>
<comment type="similarity">
    <text evidence="1">Belongs to the UPF0145 family.</text>
</comment>
<evidence type="ECO:0000256" key="2">
    <source>
        <dbReference type="SAM" id="Phobius"/>
    </source>
</evidence>
<dbReference type="PANTHER" id="PTHR34068:SF2">
    <property type="entry name" value="UPF0145 PROTEIN SCO3412"/>
    <property type="match status" value="1"/>
</dbReference>
<reference evidence="3" key="1">
    <citation type="journal article" date="2014" name="Genome Biol. Evol.">
        <title>Pangenome evidence for extensive interdomain horizontal transfer affecting lineage core and shell genes in uncultured planktonic thaumarchaeota and euryarchaeota.</title>
        <authorList>
            <person name="Deschamps P."/>
            <person name="Zivanovic Y."/>
            <person name="Moreira D."/>
            <person name="Rodriguez-Valera F."/>
            <person name="Lopez-Garcia P."/>
        </authorList>
    </citation>
    <scope>NUCLEOTIDE SEQUENCE</scope>
</reference>
<evidence type="ECO:0000313" key="3">
    <source>
        <dbReference type="EMBL" id="AIF21887.1"/>
    </source>
</evidence>
<dbReference type="AlphaFoldDB" id="A0A075I523"/>
<keyword evidence="2" id="KW-1133">Transmembrane helix</keyword>
<dbReference type="Gene3D" id="3.30.110.70">
    <property type="entry name" value="Hypothetical protein apc22750. Chain B"/>
    <property type="match status" value="1"/>
</dbReference>
<name>A0A075I523_9EURY</name>
<dbReference type="SUPFAM" id="SSF117782">
    <property type="entry name" value="YbjQ-like"/>
    <property type="match status" value="1"/>
</dbReference>
<keyword evidence="2" id="KW-0472">Membrane</keyword>
<dbReference type="PANTHER" id="PTHR34068">
    <property type="entry name" value="UPF0145 PROTEIN YBJQ"/>
    <property type="match status" value="1"/>
</dbReference>
<dbReference type="EMBL" id="KF901200">
    <property type="protein sequence ID" value="AIF21887.1"/>
    <property type="molecule type" value="Genomic_DNA"/>
</dbReference>
<proteinExistence type="inferred from homology"/>
<evidence type="ECO:0000256" key="1">
    <source>
        <dbReference type="ARBA" id="ARBA00010751"/>
    </source>
</evidence>
<dbReference type="Pfam" id="PF01906">
    <property type="entry name" value="YbjQ_1"/>
    <property type="match status" value="1"/>
</dbReference>
<organism evidence="3">
    <name type="scientific">uncultured marine group II/III euryarchaeote SAT1000_06_E06</name>
    <dbReference type="NCBI Taxonomy" id="1456554"/>
    <lineage>
        <taxon>Archaea</taxon>
        <taxon>Methanobacteriati</taxon>
        <taxon>Methanobacteriota</taxon>
        <taxon>environmental samples</taxon>
    </lineage>
</organism>